<dbReference type="Proteomes" id="UP000800036">
    <property type="component" value="Unassembled WGS sequence"/>
</dbReference>
<proteinExistence type="predicted"/>
<gene>
    <name evidence="1" type="ORF">BU23DRAFT_568522</name>
</gene>
<dbReference type="InterPro" id="IPR011333">
    <property type="entry name" value="SKP1/BTB/POZ_sf"/>
</dbReference>
<organism evidence="1 2">
    <name type="scientific">Bimuria novae-zelandiae CBS 107.79</name>
    <dbReference type="NCBI Taxonomy" id="1447943"/>
    <lineage>
        <taxon>Eukaryota</taxon>
        <taxon>Fungi</taxon>
        <taxon>Dikarya</taxon>
        <taxon>Ascomycota</taxon>
        <taxon>Pezizomycotina</taxon>
        <taxon>Dothideomycetes</taxon>
        <taxon>Pleosporomycetidae</taxon>
        <taxon>Pleosporales</taxon>
        <taxon>Massarineae</taxon>
        <taxon>Didymosphaeriaceae</taxon>
        <taxon>Bimuria</taxon>
    </lineage>
</organism>
<name>A0A6A5V7P6_9PLEO</name>
<dbReference type="SUPFAM" id="SSF54695">
    <property type="entry name" value="POZ domain"/>
    <property type="match status" value="1"/>
</dbReference>
<dbReference type="Gene3D" id="3.30.710.10">
    <property type="entry name" value="Potassium Channel Kv1.1, Chain A"/>
    <property type="match status" value="1"/>
</dbReference>
<dbReference type="CDD" id="cd18186">
    <property type="entry name" value="BTB_POZ_ZBTB_KLHL-like"/>
    <property type="match status" value="1"/>
</dbReference>
<dbReference type="EMBL" id="ML976682">
    <property type="protein sequence ID" value="KAF1973221.1"/>
    <property type="molecule type" value="Genomic_DNA"/>
</dbReference>
<accession>A0A6A5V7P6</accession>
<reference evidence="1" key="1">
    <citation type="journal article" date="2020" name="Stud. Mycol.">
        <title>101 Dothideomycetes genomes: a test case for predicting lifestyles and emergence of pathogens.</title>
        <authorList>
            <person name="Haridas S."/>
            <person name="Albert R."/>
            <person name="Binder M."/>
            <person name="Bloem J."/>
            <person name="Labutti K."/>
            <person name="Salamov A."/>
            <person name="Andreopoulos B."/>
            <person name="Baker S."/>
            <person name="Barry K."/>
            <person name="Bills G."/>
            <person name="Bluhm B."/>
            <person name="Cannon C."/>
            <person name="Castanera R."/>
            <person name="Culley D."/>
            <person name="Daum C."/>
            <person name="Ezra D."/>
            <person name="Gonzalez J."/>
            <person name="Henrissat B."/>
            <person name="Kuo A."/>
            <person name="Liang C."/>
            <person name="Lipzen A."/>
            <person name="Lutzoni F."/>
            <person name="Magnuson J."/>
            <person name="Mondo S."/>
            <person name="Nolan M."/>
            <person name="Ohm R."/>
            <person name="Pangilinan J."/>
            <person name="Park H.-J."/>
            <person name="Ramirez L."/>
            <person name="Alfaro M."/>
            <person name="Sun H."/>
            <person name="Tritt A."/>
            <person name="Yoshinaga Y."/>
            <person name="Zwiers L.-H."/>
            <person name="Turgeon B."/>
            <person name="Goodwin S."/>
            <person name="Spatafora J."/>
            <person name="Crous P."/>
            <person name="Grigoriev I."/>
        </authorList>
    </citation>
    <scope>NUCLEOTIDE SEQUENCE</scope>
    <source>
        <strain evidence="1">CBS 107.79</strain>
    </source>
</reference>
<evidence type="ECO:0008006" key="3">
    <source>
        <dbReference type="Google" id="ProtNLM"/>
    </source>
</evidence>
<dbReference type="AlphaFoldDB" id="A0A6A5V7P6"/>
<sequence>MTGTRSVRPELKPVGTPYNGQNFRHPSHLPLAPSNLLVYRSTYTLHHEHHLTVINTLSKSSPYFAKAFQDKTFKEGNTGEIKFEEDSAMAYWRVFEYLYTGDYSDNLNAEGLQGIGLNATCAFGDLFFIVEAPAKQGRCAGHIPAIKPQRSGADHVAEQRCGD</sequence>
<dbReference type="OrthoDB" id="6359816at2759"/>
<evidence type="ECO:0000313" key="2">
    <source>
        <dbReference type="Proteomes" id="UP000800036"/>
    </source>
</evidence>
<keyword evidence="2" id="KW-1185">Reference proteome</keyword>
<protein>
    <recommendedName>
        <fullName evidence="3">BTB domain-containing protein</fullName>
    </recommendedName>
</protein>
<evidence type="ECO:0000313" key="1">
    <source>
        <dbReference type="EMBL" id="KAF1973221.1"/>
    </source>
</evidence>